<dbReference type="STRING" id="187868.SAMN05192589_12237"/>
<feature type="signal peptide" evidence="2">
    <location>
        <begin position="1"/>
        <end position="21"/>
    </location>
</feature>
<dbReference type="AlphaFoldDB" id="A0A1G7E9W6"/>
<organism evidence="3 4">
    <name type="scientific">Paracidovorax valerianellae</name>
    <dbReference type="NCBI Taxonomy" id="187868"/>
    <lineage>
        <taxon>Bacteria</taxon>
        <taxon>Pseudomonadati</taxon>
        <taxon>Pseudomonadota</taxon>
        <taxon>Betaproteobacteria</taxon>
        <taxon>Burkholderiales</taxon>
        <taxon>Comamonadaceae</taxon>
        <taxon>Paracidovorax</taxon>
    </lineage>
</organism>
<keyword evidence="4" id="KW-1185">Reference proteome</keyword>
<proteinExistence type="predicted"/>
<keyword evidence="1" id="KW-1133">Transmembrane helix</keyword>
<name>A0A1G7E9W6_9BURK</name>
<evidence type="ECO:0000256" key="1">
    <source>
        <dbReference type="SAM" id="Phobius"/>
    </source>
</evidence>
<evidence type="ECO:0008006" key="5">
    <source>
        <dbReference type="Google" id="ProtNLM"/>
    </source>
</evidence>
<gene>
    <name evidence="3" type="ORF">SAMN05192589_12237</name>
</gene>
<evidence type="ECO:0000313" key="3">
    <source>
        <dbReference type="EMBL" id="SDE60468.1"/>
    </source>
</evidence>
<dbReference type="NCBIfam" id="NF033207">
    <property type="entry name" value="midcut_by_XrtH"/>
    <property type="match status" value="1"/>
</dbReference>
<feature type="transmembrane region" description="Helical" evidence="1">
    <location>
        <begin position="69"/>
        <end position="87"/>
    </location>
</feature>
<dbReference type="Proteomes" id="UP000198781">
    <property type="component" value="Unassembled WGS sequence"/>
</dbReference>
<dbReference type="RefSeq" id="WP_092745921.1">
    <property type="nucleotide sequence ID" value="NZ_FMZC01000022.1"/>
</dbReference>
<keyword evidence="2" id="KW-0732">Signal</keyword>
<reference evidence="3 4" key="1">
    <citation type="submission" date="2016-10" db="EMBL/GenBank/DDBJ databases">
        <authorList>
            <person name="de Groot N.N."/>
        </authorList>
    </citation>
    <scope>NUCLEOTIDE SEQUENCE [LARGE SCALE GENOMIC DNA]</scope>
    <source>
        <strain evidence="3 4">DSM 16619</strain>
    </source>
</reference>
<protein>
    <recommendedName>
        <fullName evidence="5">Midcut-by-XrtH protein</fullName>
    </recommendedName>
</protein>
<accession>A0A1G7E9W6</accession>
<evidence type="ECO:0000313" key="4">
    <source>
        <dbReference type="Proteomes" id="UP000198781"/>
    </source>
</evidence>
<feature type="transmembrane region" description="Helical" evidence="1">
    <location>
        <begin position="44"/>
        <end position="62"/>
    </location>
</feature>
<dbReference type="OrthoDB" id="8908077at2"/>
<keyword evidence="1" id="KW-0472">Membrane</keyword>
<dbReference type="EMBL" id="FMZC01000022">
    <property type="protein sequence ID" value="SDE60468.1"/>
    <property type="molecule type" value="Genomic_DNA"/>
</dbReference>
<feature type="chain" id="PRO_5011614664" description="Midcut-by-XrtH protein" evidence="2">
    <location>
        <begin position="22"/>
        <end position="420"/>
    </location>
</feature>
<sequence length="420" mass="41292">MKPSAALTLTVATALPLAAGAQSITVAPALAPAPGVAAIPVDNPVALVAVGVALLAAAWFVLRNRQHRALLMALWGGALMASLLWHSPELRAQLVNSFTNPAGETQPIAVNQVNAGASITGFVPVDFTNSSGVPLKITALQEPTLPQCFPAGFGLLAASGAAPVSPPVCAVGNTIAPTGVCRVSVETICRAEAAAAPQTTLSLSAATLAFDAGASEVLTVTNTGTQTADNVRADIPAGSGITLTPSTCGSMAPGASCNLTVESSTVGGPTAVRIYGDNAMASTVNVTVNAAPITEVGAFALRGTCGTLGLLGPGFTMQAGPTVPLPVGTTVTITGSGVPNIGVFSVSGGTANVAVLSNTSRQITLTSALPAGATIAFRTTLSISVAFQLNAVATLPGGYSGSGAKTAGNVSSTLILCSAN</sequence>
<evidence type="ECO:0000256" key="2">
    <source>
        <dbReference type="SAM" id="SignalP"/>
    </source>
</evidence>
<keyword evidence="1" id="KW-0812">Transmembrane</keyword>